<feature type="domain" description="Dynein heavy chain AAA 5 extension" evidence="24">
    <location>
        <begin position="1755"/>
        <end position="1894"/>
    </location>
</feature>
<reference evidence="28 29" key="2">
    <citation type="submission" date="2018-11" db="EMBL/GenBank/DDBJ databases">
        <authorList>
            <consortium name="Pathogen Informatics"/>
        </authorList>
    </citation>
    <scope>NUCLEOTIDE SEQUENCE [LARGE SCALE GENOMIC DNA]</scope>
</reference>
<dbReference type="InterPro" id="IPR042219">
    <property type="entry name" value="AAA_lid_11_sf"/>
</dbReference>
<feature type="domain" description="Dynein heavy chain 3 AAA+ lid" evidence="25">
    <location>
        <begin position="2164"/>
        <end position="2242"/>
    </location>
</feature>
<evidence type="ECO:0000256" key="3">
    <source>
        <dbReference type="ARBA" id="ARBA00008887"/>
    </source>
</evidence>
<dbReference type="FunFam" id="1.20.140.100:FF:000004">
    <property type="entry name" value="Dynein axonemal heavy chain 6"/>
    <property type="match status" value="1"/>
</dbReference>
<dbReference type="Gene3D" id="3.10.490.20">
    <property type="match status" value="1"/>
</dbReference>
<evidence type="ECO:0000256" key="11">
    <source>
        <dbReference type="ARBA" id="ARBA00023054"/>
    </source>
</evidence>
<evidence type="ECO:0000256" key="1">
    <source>
        <dbReference type="ARBA" id="ARBA00004230"/>
    </source>
</evidence>
<dbReference type="FunFam" id="3.40.50.300:FF:002141">
    <property type="entry name" value="Dynein heavy chain"/>
    <property type="match status" value="1"/>
</dbReference>
<feature type="region of interest" description="Disordered" evidence="17">
    <location>
        <begin position="1"/>
        <end position="27"/>
    </location>
</feature>
<dbReference type="Gene3D" id="1.10.472.130">
    <property type="match status" value="1"/>
</dbReference>
<dbReference type="Pfam" id="PF12774">
    <property type="entry name" value="AAA_6"/>
    <property type="match status" value="2"/>
</dbReference>
<dbReference type="FunFam" id="3.40.50.300:FF:000223">
    <property type="entry name" value="Dynein heavy chain 3, axonemal"/>
    <property type="match status" value="1"/>
</dbReference>
<dbReference type="Pfam" id="PF12775">
    <property type="entry name" value="AAA_7"/>
    <property type="match status" value="1"/>
</dbReference>
<dbReference type="GO" id="GO:0005858">
    <property type="term" value="C:axonemal dynein complex"/>
    <property type="evidence" value="ECO:0007669"/>
    <property type="project" value="UniProtKB-ARBA"/>
</dbReference>
<keyword evidence="6" id="KW-0677">Repeat</keyword>
<dbReference type="FunFam" id="1.10.287.2620:FF:000002">
    <property type="entry name" value="Dynein heavy chain 2, axonemal"/>
    <property type="match status" value="1"/>
</dbReference>
<dbReference type="InterPro" id="IPR041658">
    <property type="entry name" value="AAA_lid_11"/>
</dbReference>
<dbReference type="Gene3D" id="1.20.140.100">
    <property type="entry name" value="Dynein heavy chain, N-terminal domain 2"/>
    <property type="match status" value="1"/>
</dbReference>
<evidence type="ECO:0000256" key="14">
    <source>
        <dbReference type="ARBA" id="ARBA00023212"/>
    </source>
</evidence>
<comment type="similarity">
    <text evidence="3">Belongs to the dynein heavy chain family.</text>
</comment>
<dbReference type="FunFam" id="3.20.180.20:FF:000003">
    <property type="entry name" value="Dynein heavy chain 12, axonemal"/>
    <property type="match status" value="1"/>
</dbReference>
<proteinExistence type="inferred from homology"/>
<dbReference type="Pfam" id="PF03028">
    <property type="entry name" value="Dynein_heavy"/>
    <property type="match status" value="1"/>
</dbReference>
<feature type="coiled-coil region" evidence="16">
    <location>
        <begin position="2837"/>
        <end position="2902"/>
    </location>
</feature>
<evidence type="ECO:0000259" key="25">
    <source>
        <dbReference type="Pfam" id="PF17857"/>
    </source>
</evidence>
<feature type="domain" description="Dynein heavy chain ATP-binding dynein motor region" evidence="23">
    <location>
        <begin position="2984"/>
        <end position="3205"/>
    </location>
</feature>
<dbReference type="Pfam" id="PF08393">
    <property type="entry name" value="DHC_N2"/>
    <property type="match status" value="1"/>
</dbReference>
<evidence type="ECO:0000259" key="18">
    <source>
        <dbReference type="Pfam" id="PF03028"/>
    </source>
</evidence>
<dbReference type="Gene3D" id="1.20.1270.280">
    <property type="match status" value="1"/>
</dbReference>
<dbReference type="GO" id="GO:0005874">
    <property type="term" value="C:microtubule"/>
    <property type="evidence" value="ECO:0007669"/>
    <property type="project" value="UniProtKB-KW"/>
</dbReference>
<dbReference type="FunFam" id="1.10.8.720:FF:000001">
    <property type="entry name" value="dynein heavy chain 7, axonemal"/>
    <property type="match status" value="1"/>
</dbReference>
<feature type="region of interest" description="Disordered" evidence="17">
    <location>
        <begin position="429"/>
        <end position="457"/>
    </location>
</feature>
<evidence type="ECO:0000259" key="23">
    <source>
        <dbReference type="Pfam" id="PF12781"/>
    </source>
</evidence>
<feature type="domain" description="Dynein heavy chain hydrolytic ATP-binding dynein motor region" evidence="20">
    <location>
        <begin position="1335"/>
        <end position="1589"/>
    </location>
</feature>
<dbReference type="FunFam" id="3.10.490.20:FF:000001">
    <property type="entry name" value="dynein heavy chain 7, axonemal"/>
    <property type="match status" value="1"/>
</dbReference>
<dbReference type="InterPro" id="IPR026983">
    <property type="entry name" value="DHC"/>
</dbReference>
<evidence type="ECO:0000259" key="19">
    <source>
        <dbReference type="Pfam" id="PF08393"/>
    </source>
</evidence>
<dbReference type="PANTHER" id="PTHR22878">
    <property type="entry name" value="DYNEIN HEAVY CHAIN 6, AXONEMAL-LIKE-RELATED"/>
    <property type="match status" value="1"/>
</dbReference>
<gene>
    <name evidence="28" type="ORF">HDID_LOCUS560</name>
</gene>
<dbReference type="InterPro" id="IPR043157">
    <property type="entry name" value="Dynein_AAA1S"/>
</dbReference>
<dbReference type="FunFam" id="1.20.1270.280:FF:000001">
    <property type="entry name" value="dynein heavy chain 7, axonemal"/>
    <property type="match status" value="1"/>
</dbReference>
<dbReference type="Gene3D" id="1.20.920.30">
    <property type="match status" value="1"/>
</dbReference>
<dbReference type="WBParaSite" id="HDID_0000055901-mRNA-1">
    <property type="protein sequence ID" value="HDID_0000055901-mRNA-1"/>
    <property type="gene ID" value="HDID_0000055901"/>
</dbReference>
<dbReference type="InterPro" id="IPR041228">
    <property type="entry name" value="Dynein_C"/>
</dbReference>
<keyword evidence="14" id="KW-0206">Cytoskeleton</keyword>
<dbReference type="OrthoDB" id="5593012at2759"/>
<dbReference type="Pfam" id="PF12777">
    <property type="entry name" value="MT"/>
    <property type="match status" value="1"/>
</dbReference>
<dbReference type="InterPro" id="IPR024743">
    <property type="entry name" value="Dynein_HC_stalk"/>
</dbReference>
<evidence type="ECO:0000256" key="15">
    <source>
        <dbReference type="ARBA" id="ARBA00023273"/>
    </source>
</evidence>
<feature type="domain" description="Dynein heavy chain region D6 P-loop" evidence="18">
    <location>
        <begin position="3450"/>
        <end position="3564"/>
    </location>
</feature>
<dbReference type="InterPro" id="IPR004273">
    <property type="entry name" value="Dynein_heavy_D6_P-loop"/>
</dbReference>
<dbReference type="Pfam" id="PF12780">
    <property type="entry name" value="AAA_8"/>
    <property type="match status" value="1"/>
</dbReference>
<evidence type="ECO:0000313" key="30">
    <source>
        <dbReference type="WBParaSite" id="HDID_0000055901-mRNA-1"/>
    </source>
</evidence>
<dbReference type="GO" id="GO:0005524">
    <property type="term" value="F:ATP binding"/>
    <property type="evidence" value="ECO:0007669"/>
    <property type="project" value="UniProtKB-KW"/>
</dbReference>
<evidence type="ECO:0000256" key="5">
    <source>
        <dbReference type="ARBA" id="ARBA00022701"/>
    </source>
</evidence>
<keyword evidence="5" id="KW-0493">Microtubule</keyword>
<keyword evidence="4" id="KW-0963">Cytoplasm</keyword>
<evidence type="ECO:0000313" key="28">
    <source>
        <dbReference type="EMBL" id="VDL16675.1"/>
    </source>
</evidence>
<evidence type="ECO:0000256" key="12">
    <source>
        <dbReference type="ARBA" id="ARBA00023069"/>
    </source>
</evidence>
<dbReference type="GO" id="GO:0051959">
    <property type="term" value="F:dynein light intermediate chain binding"/>
    <property type="evidence" value="ECO:0007669"/>
    <property type="project" value="InterPro"/>
</dbReference>
<evidence type="ECO:0000259" key="20">
    <source>
        <dbReference type="Pfam" id="PF12774"/>
    </source>
</evidence>
<dbReference type="Gene3D" id="6.10.140.1060">
    <property type="match status" value="1"/>
</dbReference>
<dbReference type="Gene3D" id="1.10.8.720">
    <property type="entry name" value="Region D6 of dynein motor"/>
    <property type="match status" value="1"/>
</dbReference>
<evidence type="ECO:0000256" key="16">
    <source>
        <dbReference type="SAM" id="Coils"/>
    </source>
</evidence>
<dbReference type="Pfam" id="PF17852">
    <property type="entry name" value="Dynein_AAA_lid"/>
    <property type="match status" value="1"/>
</dbReference>
<feature type="domain" description="Dynein heavy chain linker" evidence="19">
    <location>
        <begin position="705"/>
        <end position="1108"/>
    </location>
</feature>
<dbReference type="FunFam" id="3.40.50.300:FF:000362">
    <property type="entry name" value="Dynein, axonemal, heavy chain 6"/>
    <property type="match status" value="1"/>
</dbReference>
<dbReference type="InterPro" id="IPR035699">
    <property type="entry name" value="AAA_6"/>
</dbReference>
<organism evidence="30">
    <name type="scientific">Hymenolepis diminuta</name>
    <name type="common">Rat tapeworm</name>
    <dbReference type="NCBI Taxonomy" id="6216"/>
    <lineage>
        <taxon>Eukaryota</taxon>
        <taxon>Metazoa</taxon>
        <taxon>Spiralia</taxon>
        <taxon>Lophotrochozoa</taxon>
        <taxon>Platyhelminthes</taxon>
        <taxon>Cestoda</taxon>
        <taxon>Eucestoda</taxon>
        <taxon>Cyclophyllidea</taxon>
        <taxon>Hymenolepididae</taxon>
        <taxon>Hymenolepis</taxon>
    </lineage>
</organism>
<dbReference type="Gene3D" id="3.40.50.300">
    <property type="entry name" value="P-loop containing nucleotide triphosphate hydrolases"/>
    <property type="match status" value="5"/>
</dbReference>
<protein>
    <submittedName>
        <fullName evidence="30">Dynein heavy chain 7, axonemal</fullName>
    </submittedName>
</protein>
<dbReference type="GO" id="GO:0031514">
    <property type="term" value="C:motile cilium"/>
    <property type="evidence" value="ECO:0007669"/>
    <property type="project" value="UniProtKB-SubCell"/>
</dbReference>
<sequence>MITEGSRPAVESHISKTLPPLAEQGAGVSEREKTIGRYYYYINNGIDTNNVAPIQESWIAKIKERIRPSLKTETSAKLMDRLDDEIREDYLLQIKRAIIEFVLKDPADPNIDGLHKPEDEQLTAGLEHRQELALVPKPWNKSFLASQSFCRTNLHFSNPAMMQILDLWFSQYNHLRLINPHEFYKMTSTIELSAFMQICTKNIDSIKERLLTKWLSDVQNIIQRGIKRGNIPLSKNKSGLKGFYRSVAVLMSSNLQTLCLNSMEDFSSLLCNPPRLYEQIEVDNEFNGVIGFAESNSGNHDQIPGFVLRLLLEDSEIKFHPKIEEFVDSIMQLLDKMLQDFQSIPTVESIAYPNWHGDEAAKVTLNPVILPEVFQSFKDRIIYSLKKEFQGPENYLQIYGKYDFLINRKAEQDIEDLLNPTKYSMVETRKQSRRDTYETEGDEIFENSDEESKDDDIIEQSQGPSFEKLTVELLKYRNLVKEIQYKSRRTIRLGMFEIHADDLILALQKRAEGIADKVLDRILEDHRNKMRSLINHYEEIAARALSIPASTDEMMNLIAFVKQTEKVTMGKMEVELDYCKNRLLFLMDHAQMNPSDMRMVAHVFEWHVRMTGVFEEHRNIVQKKRAEFEISLKYRRERFKEELSNYQIQVAEFQHFGDIQEISRYLKKAQTLNDCLEKAIAKIEAFNAEEMAFEWSLTSYPERTETQNLLKPYLRLYETITDFNIKNKEWMDGPMEKVNPETVEMETSNIYRTLFKLEKTFEHILAPRKIAGKMRVKVEEFKEHIPLIMTLFNPGLKDRHWKQISEIIGYTLRSEEGLCLAKLIDMNLEAFIPKFETISEAASKEFNLEKMLNKMKNEWESVEFTLLPYRDSGTFIVSSVDDIQLTLDDHIVKTQTMRGSPFIKPFESEIKDWEATLMLAQDVLDAWLKVQATWLYLEPIFSSPDIMAQMPDESRKFTSVDKTWKEIMKYAVADAHVLVVIRIEKMLDKLRKANDFLELILKGLNAYLEKKRLYFPRFFFLSNDELLEILSETKDPTRVQPHLKKCFEGIARLNFTNDLEITHICSSEDEVVELKDIISTAKARGAVEKWLLELEADMTTSIRLNIFKCLDDYVKTPRKDWVKNWCGQAVLAITMTYWTSLCTEAINKGLEELETFVQENTRQIEEIVEMVRGKLSKQNRTTLQALIVLTVHARDVAQTLVDEKVENDAEFSWLSQLRYYWVNEQLQTRMINSTLAYGYEYLGNTTRLVITPLTDRCYRTLYGALHLHLGGAPEGPAGTGKTETTKDLAKAVAKQCVVFNCSDGLDYIALGKFFKVDSFSLPLQIPNFTQTNAYFLRFVFKGLASCGAWSCFDEFNRIDLEVLSVVAQQILTIQIAINAGKEKIIFEGTELTLDPTCAVFITMNPGYAGRSELPDNLKALFRSVAMMVPDYAMIAEISLYSCGFVTARPLAVKIVATYRLCSEQLSSQPHYDYGMRAVKSVLTAAGNLKLQYPNDDEDVLMLRSIIDVNLPKFLNHDLPLFHGITSDLFPGIKYPDPDYEILNNAARKACERMNLQCTEYFLTKVQQIYEMMIVRHGFMITGYPFGAKTSAYRVLAEALGYICEEGLMDENKVQITVLNPKSITMGQLYGRFDPNSHEWSDGVLAVSYRAFAVSQTPDRKWLVFDGPVDAVWIENMNTVLDDNKKLCLMSGEIIQLAPTTNLIFEPMDLEAASPATVSRCGMIYMEPSSLGWRPIMKSWLAKLPPGIKNPQKKIIEDMAERFIDAGLAMVRKGVGKELSPTTDINLVRSLTNLIDCQIDDFKEPNIVELNGEEQTSCAIECIFLFSYVWSIGATKDEEGRKRFDKLTRELMNGGMTEGTQHYLALVDQVPPPMEDYKLPFPIKGSVYDYRLDVQLNKKSTNQGKGQTIKDDEDFIPGSVDEAETNKAEGSTTQFPVKWVQWHDIVRSMPPIPKDVTFNEIIVSTVDTVRTAKLLELLVKHRKACLFVGPTGTGKSSYIMDYLFNVLDKNIYKPNIINFSAQTSANQTQNMIMGKLDRRRRGVFGPPVGKRMIVFVDDLNMPVREIYGAQPPIELLRQWLDQGNWYDLKDNSVLKLTDLQFIGAMGPPGGGRNPITPRFLRHLNTIAINEFTEETMKTIFTKIMNWHFTVCNYPKEFTTELSESLVGATFEIYQQAVLNLLPTPEKSHYLFNLRDFSRVIHGVMLSRPQSIPEPAGLKRLWLHEIHRVYYDRLIDDTDRSWFFETAKSILESKLGENINTLCVNLADESGQVRCTLILIRALIKVTQDGLRSLMFCDFVGPKGDRLYAEVNDVEELRKTVEAFLDEYNSISKKPMSLVLFRFAIEHVCRIARILKTPRSHALLVGVGGSGRQSLTRLAAHISDYDLFQVELAKTYGVNEWNDDLKRILRRITETDNHAVFLFNDTQVKQESFVEDLNNLLNAGEVPNLFPPDEKQEVCEKMRTLDRQRDHSKQTDGSPVALFNYFIQKTREQLHVVLAFSPIGSAFRQRLRMFPSLVNCCTIDWFHSWPEDALTAVATRQLKTVEMANDVRQGCIDLCKYFHTSTQELSLRYRHELERYNYVTPTSYLELISTFKTLLDEKRGSISTQKSRYKVGLKKLESAAADITLMSMELQELQPRLVQASKEVDATMVIVEKQSTEAAKREKVVKADEAVANEQASAAQAIKQECDADLAGAMPILEAALKALETLTPADIAIVKTMKSPPMGVRLVMEAVCVLKGIKPDKINDPSGSGRKLDDYWGPSKRLLGDMKFLDNLISYDKDNIPDHTIKMIREKYIPNPDFKPERIAVASTACEGLCKWVIAMDAYDKVAKIVAPKKAALAKAMEEYSTAMEALNKKREALKNVQDRLATLTKELNINKQKKVELENKVDLCTKKLERAEQLIGGLGGEKQRWTDNARALGEQYTNLTGDILVSSGVVAYLGAFTPAFRTEQASDWLTKVKNSVIPCSDVFSLVNTLGSPVTIRAWNIAGLPTDDFSIENGIITTTARRWPLMIDPQLQANKWIKNMEKKNNLVVVKLSDSDFVRNMENCIQFGIPVLLENVGEELDPVLESLLLKQTFKQGGALCIKLGDSVIEYSTDFRFYITTKLRNPHYMPEIAVKVTLVNFMITNEGLNDQLLGIVVARERPELEDEKNKLILQGAANKKKLKELEDQILTVLSSSEGNILEDESAIQVLNSSKELSNEIAEKQAFFEETEKKIDEARMGYLPIAIYTSVLFFSIADMANIDPMYQYSLSWFINLFNLGIENSDKSEDLQQRLDILREYITYSLYCNVCRSLFEKDKLLFSFLLAINLGKHRKEIDETEWRFLLTGGVGLDNPHSNPSSWLPSKQWDELCRMSALPRFSKLRENFADRLDQYQAIYDSPNPHQATLPEPYDKEVTDFLGRMLFIRILRPDKMISIVQDYVTEYLGKKFIEPPPFDLPGSFADSNSTTPLLFVLSPGSDPMAALLKFADDIGFGGAKFDSLSLGQGQGPIAQNMMDKAIKEGTWVLLQNCHLAPSWMPSLEKLVDEIEPNTTHPDFRLWLTSYPSKDFPVTILQNGVKMTNEPPKGLRFNLWRSYLCDPISDPEFFSTCTKQVTWKKLLYGLVFFHAIVQERRKFGPLGWNNKYEFNETDLRISARQLHMFLNQYDSVHYTALRYLTGECNYGGRVTDSWDRRTLLTILEKFYCSELVEDPNYKFDESGLYFVPTDRSYEEYIDFVKTIPLNPSPEIFGMHPNADITKDNQETNLLFNSALLTQSKGGSSSGASQEEVLEEVAKGILDRLPEDFNLELTLRKYPTLYEQSMNTVLVQEVTRFNRLLDTIRTSLTDLRKAIKGLIVMSSDLENMVVSILESKTPSMWMAKSYPSLKPLGSYVNDFLLRIQFFQNWYEDGAPPVFWISGFFFTQAFLTGVQQNYARKYAIPIDLLAFDFEVLEDKNYDQSPDDGIIRLTLRQSLGAYVSGLFLDGARWNRERKVLDESLPKILYDQVPVIQLIPIKKADLVPRKTYQTPVFKTSERRGVLSTTGHSTNFVLAMDLPTEKEPKHWILRGAALLCQLDD</sequence>
<accession>A0A158QBV6</accession>
<evidence type="ECO:0000259" key="24">
    <source>
        <dbReference type="Pfam" id="PF17852"/>
    </source>
</evidence>
<evidence type="ECO:0000256" key="4">
    <source>
        <dbReference type="ARBA" id="ARBA00022490"/>
    </source>
</evidence>
<dbReference type="InterPro" id="IPR041589">
    <property type="entry name" value="DNAH3_AAA_lid_1"/>
</dbReference>
<dbReference type="InterPro" id="IPR041466">
    <property type="entry name" value="Dynein_AAA5_ext"/>
</dbReference>
<dbReference type="Pfam" id="PF18199">
    <property type="entry name" value="Dynein_C"/>
    <property type="match status" value="1"/>
</dbReference>
<keyword evidence="13" id="KW-0505">Motor protein</keyword>
<feature type="domain" description="Dynein heavy chain AAA lid" evidence="26">
    <location>
        <begin position="3599"/>
        <end position="3738"/>
    </location>
</feature>
<dbReference type="InterPro" id="IPR042228">
    <property type="entry name" value="Dynein_linker_3"/>
</dbReference>
<evidence type="ECO:0000256" key="13">
    <source>
        <dbReference type="ARBA" id="ARBA00023175"/>
    </source>
</evidence>
<evidence type="ECO:0000313" key="29">
    <source>
        <dbReference type="Proteomes" id="UP000274504"/>
    </source>
</evidence>
<dbReference type="Gene3D" id="3.20.180.20">
    <property type="entry name" value="Dynein heavy chain, N-terminal domain 2"/>
    <property type="match status" value="1"/>
</dbReference>
<dbReference type="FunFam" id="3.40.50.300:FF:001328">
    <property type="entry name" value="Dynein heavy chain 6, axonemal"/>
    <property type="match status" value="1"/>
</dbReference>
<evidence type="ECO:0000256" key="9">
    <source>
        <dbReference type="ARBA" id="ARBA00022846"/>
    </source>
</evidence>
<evidence type="ECO:0000259" key="22">
    <source>
        <dbReference type="Pfam" id="PF12780"/>
    </source>
</evidence>
<keyword evidence="9" id="KW-0282">Flagellum</keyword>
<dbReference type="Gene3D" id="1.20.920.20">
    <property type="match status" value="1"/>
</dbReference>
<keyword evidence="15" id="KW-0966">Cell projection</keyword>
<dbReference type="GO" id="GO:0045505">
    <property type="term" value="F:dynein intermediate chain binding"/>
    <property type="evidence" value="ECO:0007669"/>
    <property type="project" value="InterPro"/>
</dbReference>
<dbReference type="Gene3D" id="1.10.8.710">
    <property type="match status" value="1"/>
</dbReference>
<keyword evidence="10" id="KW-0243">Dynein</keyword>
<dbReference type="PANTHER" id="PTHR22878:SF66">
    <property type="entry name" value="DYNEIN AXONEMAL HEAVY CHAIN 7"/>
    <property type="match status" value="1"/>
</dbReference>
<reference evidence="30" key="1">
    <citation type="submission" date="2016-04" db="UniProtKB">
        <authorList>
            <consortium name="WormBaseParasite"/>
        </authorList>
    </citation>
    <scope>IDENTIFICATION</scope>
</reference>
<dbReference type="FunFam" id="3.40.50.300:FF:000044">
    <property type="entry name" value="Dynein heavy chain 5, axonemal"/>
    <property type="match status" value="1"/>
</dbReference>
<feature type="compositionally biased region" description="Acidic residues" evidence="17">
    <location>
        <begin position="438"/>
        <end position="457"/>
    </location>
</feature>
<evidence type="ECO:0000256" key="17">
    <source>
        <dbReference type="SAM" id="MobiDB-lite"/>
    </source>
</evidence>
<dbReference type="Gene3D" id="1.10.8.1220">
    <property type="match status" value="1"/>
</dbReference>
<dbReference type="EMBL" id="UYSG01000074">
    <property type="protein sequence ID" value="VDL16675.1"/>
    <property type="molecule type" value="Genomic_DNA"/>
</dbReference>
<feature type="domain" description="Dynein heavy chain C-terminal" evidence="27">
    <location>
        <begin position="3745"/>
        <end position="4055"/>
    </location>
</feature>
<feature type="domain" description="Dynein heavy chain coiled coil stalk" evidence="21">
    <location>
        <begin position="2610"/>
        <end position="2951"/>
    </location>
</feature>
<dbReference type="InterPro" id="IPR024317">
    <property type="entry name" value="Dynein_heavy_chain_D4_dom"/>
</dbReference>
<keyword evidence="8" id="KW-0067">ATP-binding</keyword>
<dbReference type="Pfam" id="PF18198">
    <property type="entry name" value="AAA_lid_11"/>
    <property type="match status" value="1"/>
</dbReference>
<evidence type="ECO:0000259" key="27">
    <source>
        <dbReference type="Pfam" id="PF18199"/>
    </source>
</evidence>
<dbReference type="Gene3D" id="1.10.287.2620">
    <property type="match status" value="1"/>
</dbReference>
<keyword evidence="7" id="KW-0547">Nucleotide-binding</keyword>
<name>A0A158QBV6_HYMDI</name>
<evidence type="ECO:0000256" key="10">
    <source>
        <dbReference type="ARBA" id="ARBA00023017"/>
    </source>
</evidence>
<dbReference type="GO" id="GO:0003341">
    <property type="term" value="P:cilium movement"/>
    <property type="evidence" value="ECO:0007669"/>
    <property type="project" value="UniProtKB-ARBA"/>
</dbReference>
<evidence type="ECO:0000259" key="21">
    <source>
        <dbReference type="Pfam" id="PF12777"/>
    </source>
</evidence>
<dbReference type="InterPro" id="IPR027417">
    <property type="entry name" value="P-loop_NTPase"/>
</dbReference>
<evidence type="ECO:0000256" key="6">
    <source>
        <dbReference type="ARBA" id="ARBA00022737"/>
    </source>
</evidence>
<dbReference type="Proteomes" id="UP000274504">
    <property type="component" value="Unassembled WGS sequence"/>
</dbReference>
<keyword evidence="12" id="KW-0969">Cilium</keyword>
<evidence type="ECO:0000259" key="26">
    <source>
        <dbReference type="Pfam" id="PF18198"/>
    </source>
</evidence>
<evidence type="ECO:0000256" key="8">
    <source>
        <dbReference type="ARBA" id="ARBA00022840"/>
    </source>
</evidence>
<feature type="domain" description="Dynein heavy chain AAA module D4" evidence="22">
    <location>
        <begin position="2334"/>
        <end position="2596"/>
    </location>
</feature>
<evidence type="ECO:0000256" key="2">
    <source>
        <dbReference type="ARBA" id="ARBA00004430"/>
    </source>
</evidence>
<dbReference type="InterPro" id="IPR013602">
    <property type="entry name" value="Dynein_heavy_linker"/>
</dbReference>
<keyword evidence="11 16" id="KW-0175">Coiled coil</keyword>
<dbReference type="Gene3D" id="1.20.58.1120">
    <property type="match status" value="1"/>
</dbReference>
<dbReference type="FunFam" id="1.20.920.30:FF:000002">
    <property type="entry name" value="Dynein axonemal heavy chain 3"/>
    <property type="match status" value="1"/>
</dbReference>
<dbReference type="FunFam" id="1.20.920.20:FF:000006">
    <property type="entry name" value="Dynein, axonemal, heavy chain 6"/>
    <property type="match status" value="1"/>
</dbReference>
<dbReference type="Pfam" id="PF12781">
    <property type="entry name" value="AAA_9"/>
    <property type="match status" value="1"/>
</dbReference>
<dbReference type="STRING" id="6216.A0A158QBV6"/>
<dbReference type="FunFam" id="1.10.8.1220:FF:000001">
    <property type="entry name" value="Dynein axonemal heavy chain 5"/>
    <property type="match status" value="1"/>
</dbReference>
<dbReference type="Pfam" id="PF17857">
    <property type="entry name" value="AAA_lid_1"/>
    <property type="match status" value="1"/>
</dbReference>
<dbReference type="FunFam" id="1.20.58.1120:FF:000005">
    <property type="entry name" value="Dynein, axonemal, heavy chain 12"/>
    <property type="match status" value="1"/>
</dbReference>
<dbReference type="InterPro" id="IPR043160">
    <property type="entry name" value="Dynein_C_barrel"/>
</dbReference>
<dbReference type="InterPro" id="IPR035706">
    <property type="entry name" value="AAA_9"/>
</dbReference>
<evidence type="ECO:0000256" key="7">
    <source>
        <dbReference type="ARBA" id="ARBA00022741"/>
    </source>
</evidence>
<feature type="domain" description="Dynein heavy chain hydrolytic ATP-binding dynein motor region" evidence="20">
    <location>
        <begin position="1237"/>
        <end position="1315"/>
    </location>
</feature>
<dbReference type="SUPFAM" id="SSF52540">
    <property type="entry name" value="P-loop containing nucleoside triphosphate hydrolases"/>
    <property type="match status" value="4"/>
</dbReference>
<comment type="subcellular location">
    <subcellularLocation>
        <location evidence="1">Cell projection</location>
        <location evidence="1">Cilium</location>
        <location evidence="1">Flagellum</location>
    </subcellularLocation>
    <subcellularLocation>
        <location evidence="2">Cytoplasm</location>
        <location evidence="2">Cytoskeleton</location>
        <location evidence="2">Cilium axoneme</location>
    </subcellularLocation>
</comment>
<dbReference type="InterPro" id="IPR042222">
    <property type="entry name" value="Dynein_2_N"/>
</dbReference>
<dbReference type="FunFam" id="1.10.8.710:FF:000004">
    <property type="entry name" value="Dynein axonemal heavy chain 6"/>
    <property type="match status" value="1"/>
</dbReference>
<dbReference type="GO" id="GO:0008569">
    <property type="term" value="F:minus-end-directed microtubule motor activity"/>
    <property type="evidence" value="ECO:0007669"/>
    <property type="project" value="InterPro"/>
</dbReference>